<feature type="transmembrane region" description="Helical" evidence="6">
    <location>
        <begin position="402"/>
        <end position="426"/>
    </location>
</feature>
<dbReference type="Proteomes" id="UP000002035">
    <property type="component" value="Unassembled WGS sequence"/>
</dbReference>
<comment type="subcellular location">
    <subcellularLocation>
        <location evidence="1">Membrane</location>
        <topology evidence="1">Multi-pass membrane protein</topology>
    </subcellularLocation>
</comment>
<evidence type="ECO:0000256" key="6">
    <source>
        <dbReference type="SAM" id="Phobius"/>
    </source>
</evidence>
<dbReference type="GeneID" id="9224986"/>
<feature type="region of interest" description="Disordered" evidence="5">
    <location>
        <begin position="289"/>
        <end position="312"/>
    </location>
</feature>
<evidence type="ECO:0000313" key="9">
    <source>
        <dbReference type="Proteomes" id="UP000002035"/>
    </source>
</evidence>
<keyword evidence="3 6" id="KW-1133">Transmembrane helix</keyword>
<gene>
    <name evidence="8" type="ORF">MCYG_05608</name>
</gene>
<protein>
    <submittedName>
        <fullName evidence="8">Zinc/iron transporter protein</fullName>
    </submittedName>
</protein>
<feature type="transmembrane region" description="Helical" evidence="6">
    <location>
        <begin position="262"/>
        <end position="282"/>
    </location>
</feature>
<keyword evidence="7" id="KW-0732">Signal</keyword>
<dbReference type="InterPro" id="IPR003689">
    <property type="entry name" value="ZIP"/>
</dbReference>
<reference evidence="9" key="1">
    <citation type="journal article" date="2012" name="MBio">
        <title>Comparative genome analysis of Trichophyton rubrum and related dermatophytes reveals candidate genes involved in infection.</title>
        <authorList>
            <person name="Martinez D.A."/>
            <person name="Oliver B.G."/>
            <person name="Graeser Y."/>
            <person name="Goldberg J.M."/>
            <person name="Li W."/>
            <person name="Martinez-Rossi N.M."/>
            <person name="Monod M."/>
            <person name="Shelest E."/>
            <person name="Barton R.C."/>
            <person name="Birch E."/>
            <person name="Brakhage A.A."/>
            <person name="Chen Z."/>
            <person name="Gurr S.J."/>
            <person name="Heiman D."/>
            <person name="Heitman J."/>
            <person name="Kosti I."/>
            <person name="Rossi A."/>
            <person name="Saif S."/>
            <person name="Samalova M."/>
            <person name="Saunders C.W."/>
            <person name="Shea T."/>
            <person name="Summerbell R.C."/>
            <person name="Xu J."/>
            <person name="Young S."/>
            <person name="Zeng Q."/>
            <person name="Birren B.W."/>
            <person name="Cuomo C.A."/>
            <person name="White T.C."/>
        </authorList>
    </citation>
    <scope>NUCLEOTIDE SEQUENCE [LARGE SCALE GENOMIC DNA]</scope>
    <source>
        <strain evidence="9">ATCC MYA-4605 / CBS 113480</strain>
    </source>
</reference>
<dbReference type="EMBL" id="DS995705">
    <property type="protein sequence ID" value="EEQ32789.1"/>
    <property type="molecule type" value="Genomic_DNA"/>
</dbReference>
<feature type="transmembrane region" description="Helical" evidence="6">
    <location>
        <begin position="186"/>
        <end position="208"/>
    </location>
</feature>
<dbReference type="VEuPathDB" id="FungiDB:MCYG_05608"/>
<dbReference type="OMA" id="QYTGCHS"/>
<evidence type="ECO:0000256" key="4">
    <source>
        <dbReference type="ARBA" id="ARBA00023136"/>
    </source>
</evidence>
<dbReference type="STRING" id="554155.C5FSD6"/>
<evidence type="ECO:0000256" key="2">
    <source>
        <dbReference type="ARBA" id="ARBA00022692"/>
    </source>
</evidence>
<feature type="transmembrane region" description="Helical" evidence="6">
    <location>
        <begin position="432"/>
        <end position="453"/>
    </location>
</feature>
<feature type="signal peptide" evidence="7">
    <location>
        <begin position="1"/>
        <end position="20"/>
    </location>
</feature>
<dbReference type="OrthoDB" id="448280at2759"/>
<dbReference type="GO" id="GO:0005385">
    <property type="term" value="F:zinc ion transmembrane transporter activity"/>
    <property type="evidence" value="ECO:0007669"/>
    <property type="project" value="TreeGrafter"/>
</dbReference>
<accession>C5FSD6</accession>
<feature type="transmembrane region" description="Helical" evidence="6">
    <location>
        <begin position="220"/>
        <end position="242"/>
    </location>
</feature>
<evidence type="ECO:0000256" key="5">
    <source>
        <dbReference type="SAM" id="MobiDB-lite"/>
    </source>
</evidence>
<proteinExistence type="predicted"/>
<dbReference type="PANTHER" id="PTHR11040:SF44">
    <property type="entry name" value="PROTEIN ZNTC-RELATED"/>
    <property type="match status" value="1"/>
</dbReference>
<dbReference type="RefSeq" id="XP_002845739.1">
    <property type="nucleotide sequence ID" value="XM_002845693.1"/>
</dbReference>
<evidence type="ECO:0000313" key="8">
    <source>
        <dbReference type="EMBL" id="EEQ32789.1"/>
    </source>
</evidence>
<feature type="region of interest" description="Disordered" evidence="5">
    <location>
        <begin position="129"/>
        <end position="148"/>
    </location>
</feature>
<evidence type="ECO:0000256" key="3">
    <source>
        <dbReference type="ARBA" id="ARBA00022989"/>
    </source>
</evidence>
<dbReference type="eggNOG" id="KOG1558">
    <property type="taxonomic scope" value="Eukaryota"/>
</dbReference>
<evidence type="ECO:0000256" key="1">
    <source>
        <dbReference type="ARBA" id="ARBA00004141"/>
    </source>
</evidence>
<evidence type="ECO:0000256" key="7">
    <source>
        <dbReference type="SAM" id="SignalP"/>
    </source>
</evidence>
<dbReference type="AlphaFoldDB" id="C5FSD6"/>
<dbReference type="PANTHER" id="PTHR11040">
    <property type="entry name" value="ZINC/IRON TRANSPORTER"/>
    <property type="match status" value="1"/>
</dbReference>
<feature type="transmembrane region" description="Helical" evidence="6">
    <location>
        <begin position="474"/>
        <end position="492"/>
    </location>
</feature>
<name>C5FSD6_ARTOC</name>
<dbReference type="Pfam" id="PF02535">
    <property type="entry name" value="Zip"/>
    <property type="match status" value="1"/>
</dbReference>
<keyword evidence="2 6" id="KW-0812">Transmembrane</keyword>
<sequence length="495" mass="52450">MARSALLCLCLAQYFVLIFGQSYSGCHRHGSVEYCYGTNGEETPVATHASITSGPMTTHTSTTATAQTTAITGCHTHGTQTFCIAGTGDEVLVTGTATATGPPPSQFTGCHSHGPDTFCLGPNGEEVGVVSEGSSPGEEHGHEEHRENGHEGLNCHFHAGVEHCVPENGSEAPPVSCERVDREYNIPYRIGSLFAILFTSAVAVFGPILMTRFFASKMNIFAFTIIKQLGTGIMIATAFIHLLTHAELMFGNECLGVLQYEATAASIFMAGLFITFLIEYFGNRIASSRGKKHPDVDDVEPSAASSQHGAELGSKPVLDSAIANLGHKHGCSDVPDDKLSVFLMEAGIVFHSPSVLGVTLVVSGDSGYTPLFIVIIFHQMFEGLALGSRIAELPKTKISAKFIMASIFSIITPLGMAIGLGVLHSFNGNDKSTIIAIGTLDAFSAGILAWAAIVDMWSHDWIHGDLKDAGVARMMTGLLALVTGMVLMGVLGKWA</sequence>
<feature type="compositionally biased region" description="Basic and acidic residues" evidence="5">
    <location>
        <begin position="137"/>
        <end position="148"/>
    </location>
</feature>
<keyword evidence="9" id="KW-1185">Reference proteome</keyword>
<feature type="chain" id="PRO_5002950339" evidence="7">
    <location>
        <begin position="21"/>
        <end position="495"/>
    </location>
</feature>
<organism evidence="8 9">
    <name type="scientific">Arthroderma otae (strain ATCC MYA-4605 / CBS 113480)</name>
    <name type="common">Microsporum canis</name>
    <dbReference type="NCBI Taxonomy" id="554155"/>
    <lineage>
        <taxon>Eukaryota</taxon>
        <taxon>Fungi</taxon>
        <taxon>Dikarya</taxon>
        <taxon>Ascomycota</taxon>
        <taxon>Pezizomycotina</taxon>
        <taxon>Eurotiomycetes</taxon>
        <taxon>Eurotiomycetidae</taxon>
        <taxon>Onygenales</taxon>
        <taxon>Arthrodermataceae</taxon>
        <taxon>Microsporum</taxon>
    </lineage>
</organism>
<dbReference type="GO" id="GO:0005886">
    <property type="term" value="C:plasma membrane"/>
    <property type="evidence" value="ECO:0007669"/>
    <property type="project" value="TreeGrafter"/>
</dbReference>
<keyword evidence="4 6" id="KW-0472">Membrane</keyword>
<dbReference type="HOGENOM" id="CLU_027089_5_0_1"/>